<reference evidence="16 17" key="1">
    <citation type="journal article" date="2016" name="Nat. Commun.">
        <title>Thousands of microbial genomes shed light on interconnected biogeochemical processes in an aquifer system.</title>
        <authorList>
            <person name="Anantharaman K."/>
            <person name="Brown C.T."/>
            <person name="Hug L.A."/>
            <person name="Sharon I."/>
            <person name="Castelle C.J."/>
            <person name="Probst A.J."/>
            <person name="Thomas B.C."/>
            <person name="Singh A."/>
            <person name="Wilkins M.J."/>
            <person name="Karaoz U."/>
            <person name="Brodie E.L."/>
            <person name="Williams K.H."/>
            <person name="Hubbard S.S."/>
            <person name="Banfield J.F."/>
        </authorList>
    </citation>
    <scope>NUCLEOTIDE SEQUENCE [LARGE SCALE GENOMIC DNA]</scope>
    <source>
        <strain evidence="17">RIFCSPLOWO2_12_FULL_64_10</strain>
    </source>
</reference>
<feature type="binding site" evidence="9 12">
    <location>
        <position position="196"/>
    </location>
    <ligand>
        <name>substrate</name>
    </ligand>
</feature>
<evidence type="ECO:0000256" key="8">
    <source>
        <dbReference type="ARBA" id="ARBA00023235"/>
    </source>
</evidence>
<dbReference type="FunFam" id="3.40.1450.10:FF:000002">
    <property type="entry name" value="2,3-bisphosphoglycerate-independent phosphoglycerate mutase"/>
    <property type="match status" value="1"/>
</dbReference>
<evidence type="ECO:0000256" key="3">
    <source>
        <dbReference type="ARBA" id="ARBA00004798"/>
    </source>
</evidence>
<evidence type="ECO:0000313" key="17">
    <source>
        <dbReference type="Proteomes" id="UP000178606"/>
    </source>
</evidence>
<feature type="active site" description="Phosphoserine intermediate" evidence="9 11">
    <location>
        <position position="71"/>
    </location>
</feature>
<protein>
    <recommendedName>
        <fullName evidence="9 10">2,3-bisphosphoglycerate-independent phosphoglycerate mutase</fullName>
        <shortName evidence="9">BPG-independent PGAM</shortName>
        <shortName evidence="9">Phosphoglyceromutase</shortName>
        <shortName evidence="9">iPGM</shortName>
        <ecNumber evidence="9 10">5.4.2.12</ecNumber>
    </recommendedName>
</protein>
<dbReference type="PANTHER" id="PTHR31637:SF0">
    <property type="entry name" value="2,3-BISPHOSPHOGLYCERATE-INDEPENDENT PHOSPHOGLYCERATE MUTASE"/>
    <property type="match status" value="1"/>
</dbReference>
<evidence type="ECO:0000259" key="15">
    <source>
        <dbReference type="Pfam" id="PF06415"/>
    </source>
</evidence>
<feature type="domain" description="Metalloenzyme" evidence="14">
    <location>
        <begin position="15"/>
        <end position="514"/>
    </location>
</feature>
<dbReference type="InterPro" id="IPR005995">
    <property type="entry name" value="Pgm_bpd_ind"/>
</dbReference>
<dbReference type="GO" id="GO:0006096">
    <property type="term" value="P:glycolytic process"/>
    <property type="evidence" value="ECO:0007669"/>
    <property type="project" value="UniProtKB-UniRule"/>
</dbReference>
<evidence type="ECO:0000313" key="16">
    <source>
        <dbReference type="EMBL" id="OGG55405.1"/>
    </source>
</evidence>
<feature type="binding site" evidence="9 13">
    <location>
        <position position="420"/>
    </location>
    <ligand>
        <name>Mn(2+)</name>
        <dbReference type="ChEBI" id="CHEBI:29035"/>
        <label>1</label>
    </ligand>
</feature>
<dbReference type="AlphaFoldDB" id="A0A1F6D204"/>
<dbReference type="NCBIfam" id="TIGR01307">
    <property type="entry name" value="pgm_bpd_ind"/>
    <property type="match status" value="1"/>
</dbReference>
<name>A0A1F6D204_HANXR</name>
<dbReference type="Pfam" id="PF01676">
    <property type="entry name" value="Metalloenzyme"/>
    <property type="match status" value="1"/>
</dbReference>
<accession>A0A1F6D204</accession>
<dbReference type="SUPFAM" id="SSF53649">
    <property type="entry name" value="Alkaline phosphatase-like"/>
    <property type="match status" value="1"/>
</dbReference>
<keyword evidence="8 9" id="KW-0413">Isomerase</keyword>
<keyword evidence="5 9" id="KW-0479">Metal-binding</keyword>
<feature type="binding site" evidence="9 12">
    <location>
        <begin position="164"/>
        <end position="165"/>
    </location>
    <ligand>
        <name>substrate</name>
    </ligand>
</feature>
<dbReference type="SUPFAM" id="SSF64158">
    <property type="entry name" value="2,3-Bisphosphoglycerate-independent phosphoglycerate mutase, substrate-binding domain"/>
    <property type="match status" value="1"/>
</dbReference>
<evidence type="ECO:0000256" key="11">
    <source>
        <dbReference type="PIRSR" id="PIRSR001492-1"/>
    </source>
</evidence>
<feature type="binding site" evidence="9 13">
    <location>
        <position position="457"/>
    </location>
    <ligand>
        <name>Mn(2+)</name>
        <dbReference type="ChEBI" id="CHEBI:29035"/>
        <label>2</label>
    </ligand>
</feature>
<sequence length="527" mass="57125">MADRYGREGVVGGLVALIILDGWGLNPRRDHNAVALARTPTMDGLLARYPHTTLVTCGRRVGLPEGLMGNSEVGHLNLGAGRVVTQAMTRIDGWVEDGSLFENPALAGAMDRVKGTGRALHLMGLVSDGGVHSWPSHYRGLLRMAKGRGLGPRQVFVHAILDGRDTPPKSGAGHVGALAGFMEEIGFGGIATIVGRYYAMDRDKRWDRTRIAYDCYTLGAGTRAADPVTAVRDAYGRGETDEFVKPVVIAGEDGGPLATVADGDSLLFFNFRGDRPRQITRAFTLEGFDGFERERWPRVHYTCLTQYEKGLPVEVAYPPKALEQDMKNVVGRVLSDRGLRQLRVAETEKYAHVTFFFNGQEETPFPGEERILVPSPRVATYDLQPEMSAAEIAEGLIEQARARAFDAVICNFANPDMVGHTGKLDAAIRAVEMVDRCLGEVLGVIREVDGAAIVTADHGNAEQMLHYDTGEPHTAHTTNPVPFVVVDGAFRGGLREGGSLEDVGPTLLGMLGVERPGEMTGRDLRIA</sequence>
<dbReference type="EMBL" id="MFKF01000080">
    <property type="protein sequence ID" value="OGG55405.1"/>
    <property type="molecule type" value="Genomic_DNA"/>
</dbReference>
<dbReference type="GO" id="GO:0005737">
    <property type="term" value="C:cytoplasm"/>
    <property type="evidence" value="ECO:0007669"/>
    <property type="project" value="InterPro"/>
</dbReference>
<evidence type="ECO:0000256" key="9">
    <source>
        <dbReference type="HAMAP-Rule" id="MF_01038"/>
    </source>
</evidence>
<evidence type="ECO:0000256" key="1">
    <source>
        <dbReference type="ARBA" id="ARBA00000370"/>
    </source>
</evidence>
<dbReference type="GO" id="GO:0030145">
    <property type="term" value="F:manganese ion binding"/>
    <property type="evidence" value="ECO:0007669"/>
    <property type="project" value="UniProtKB-UniRule"/>
</dbReference>
<dbReference type="EC" id="5.4.2.12" evidence="9 10"/>
<comment type="cofactor">
    <cofactor evidence="9">
        <name>Mn(2+)</name>
        <dbReference type="ChEBI" id="CHEBI:29035"/>
    </cofactor>
    <text evidence="9">Binds 2 manganese ions per subunit.</text>
</comment>
<dbReference type="Proteomes" id="UP000178606">
    <property type="component" value="Unassembled WGS sequence"/>
</dbReference>
<dbReference type="UniPathway" id="UPA00109">
    <property type="reaction ID" value="UER00186"/>
</dbReference>
<evidence type="ECO:0000256" key="12">
    <source>
        <dbReference type="PIRSR" id="PIRSR001492-2"/>
    </source>
</evidence>
<feature type="binding site" evidence="9 13">
    <location>
        <position position="476"/>
    </location>
    <ligand>
        <name>Mn(2+)</name>
        <dbReference type="ChEBI" id="CHEBI:29035"/>
        <label>1</label>
    </ligand>
</feature>
<dbReference type="GO" id="GO:0006007">
    <property type="term" value="P:glucose catabolic process"/>
    <property type="evidence" value="ECO:0007669"/>
    <property type="project" value="InterPro"/>
</dbReference>
<feature type="binding site" evidence="9 13">
    <location>
        <position position="416"/>
    </location>
    <ligand>
        <name>Mn(2+)</name>
        <dbReference type="ChEBI" id="CHEBI:29035"/>
        <label>1</label>
    </ligand>
</feature>
<feature type="binding site" evidence="9 13">
    <location>
        <position position="71"/>
    </location>
    <ligand>
        <name>Mn(2+)</name>
        <dbReference type="ChEBI" id="CHEBI:29035"/>
        <label>2</label>
    </ligand>
</feature>
<proteinExistence type="inferred from homology"/>
<evidence type="ECO:0000256" key="4">
    <source>
        <dbReference type="ARBA" id="ARBA00008819"/>
    </source>
</evidence>
<dbReference type="CDD" id="cd16010">
    <property type="entry name" value="iPGM"/>
    <property type="match status" value="1"/>
</dbReference>
<evidence type="ECO:0000256" key="2">
    <source>
        <dbReference type="ARBA" id="ARBA00002315"/>
    </source>
</evidence>
<keyword evidence="7 9" id="KW-0464">Manganese</keyword>
<comment type="function">
    <text evidence="2 9">Catalyzes the interconversion of 2-phosphoglycerate and 3-phosphoglycerate.</text>
</comment>
<dbReference type="InterPro" id="IPR006124">
    <property type="entry name" value="Metalloenzyme"/>
</dbReference>
<feature type="binding site" evidence="9 12">
    <location>
        <begin position="272"/>
        <end position="275"/>
    </location>
    <ligand>
        <name>substrate</name>
    </ligand>
</feature>
<dbReference type="PANTHER" id="PTHR31637">
    <property type="entry name" value="2,3-BISPHOSPHOGLYCERATE-INDEPENDENT PHOSPHOGLYCERATE MUTASE"/>
    <property type="match status" value="1"/>
</dbReference>
<comment type="similarity">
    <text evidence="4 9">Belongs to the BPG-independent phosphoglycerate mutase family.</text>
</comment>
<comment type="subunit">
    <text evidence="9">Monomer.</text>
</comment>
<feature type="binding site" evidence="9 13">
    <location>
        <position position="21"/>
    </location>
    <ligand>
        <name>Mn(2+)</name>
        <dbReference type="ChEBI" id="CHEBI:29035"/>
        <label>2</label>
    </ligand>
</feature>
<feature type="binding site" evidence="9 12">
    <location>
        <position position="349"/>
    </location>
    <ligand>
        <name>substrate</name>
    </ligand>
</feature>
<feature type="domain" description="BPG-independent PGAM N-terminal" evidence="15">
    <location>
        <begin position="91"/>
        <end position="309"/>
    </location>
</feature>
<dbReference type="InterPro" id="IPR017850">
    <property type="entry name" value="Alkaline_phosphatase_core_sf"/>
</dbReference>
<dbReference type="Gene3D" id="3.40.1450.10">
    <property type="entry name" value="BPG-independent phosphoglycerate mutase, domain B"/>
    <property type="match status" value="1"/>
</dbReference>
<comment type="pathway">
    <text evidence="3 9">Carbohydrate degradation; glycolysis; pyruvate from D-glyceraldehyde 3-phosphate: step 3/5.</text>
</comment>
<dbReference type="PIRSF" id="PIRSF001492">
    <property type="entry name" value="IPGAM"/>
    <property type="match status" value="1"/>
</dbReference>
<keyword evidence="6 9" id="KW-0324">Glycolysis</keyword>
<feature type="binding site" evidence="9 13">
    <location>
        <position position="458"/>
    </location>
    <ligand>
        <name>Mn(2+)</name>
        <dbReference type="ChEBI" id="CHEBI:29035"/>
        <label>2</label>
    </ligand>
</feature>
<dbReference type="Pfam" id="PF06415">
    <property type="entry name" value="iPGM_N"/>
    <property type="match status" value="1"/>
</dbReference>
<evidence type="ECO:0000256" key="5">
    <source>
        <dbReference type="ARBA" id="ARBA00022723"/>
    </source>
</evidence>
<evidence type="ECO:0000256" key="10">
    <source>
        <dbReference type="NCBIfam" id="TIGR01307"/>
    </source>
</evidence>
<organism evidence="16 17">
    <name type="scientific">Handelsmanbacteria sp. (strain RIFCSPLOWO2_12_FULL_64_10)</name>
    <dbReference type="NCBI Taxonomy" id="1817868"/>
    <lineage>
        <taxon>Bacteria</taxon>
        <taxon>Candidatus Handelsmaniibacteriota</taxon>
    </lineage>
</organism>
<evidence type="ECO:0000259" key="14">
    <source>
        <dbReference type="Pfam" id="PF01676"/>
    </source>
</evidence>
<dbReference type="Gene3D" id="3.40.720.10">
    <property type="entry name" value="Alkaline Phosphatase, subunit A"/>
    <property type="match status" value="1"/>
</dbReference>
<feature type="binding site" evidence="9 12">
    <location>
        <position position="132"/>
    </location>
    <ligand>
        <name>substrate</name>
    </ligand>
</feature>
<dbReference type="InterPro" id="IPR036646">
    <property type="entry name" value="PGAM_B_sf"/>
</dbReference>
<comment type="caution">
    <text evidence="16">The sequence shown here is derived from an EMBL/GenBank/DDBJ whole genome shotgun (WGS) entry which is preliminary data.</text>
</comment>
<evidence type="ECO:0000256" key="13">
    <source>
        <dbReference type="PIRSR" id="PIRSR001492-3"/>
    </source>
</evidence>
<dbReference type="GO" id="GO:0004619">
    <property type="term" value="F:phosphoglycerate mutase activity"/>
    <property type="evidence" value="ECO:0007669"/>
    <property type="project" value="UniProtKB-UniRule"/>
</dbReference>
<evidence type="ECO:0000256" key="7">
    <source>
        <dbReference type="ARBA" id="ARBA00023211"/>
    </source>
</evidence>
<feature type="binding site" evidence="9 12">
    <location>
        <position position="202"/>
    </location>
    <ligand>
        <name>substrate</name>
    </ligand>
</feature>
<gene>
    <name evidence="9" type="primary">gpmI</name>
    <name evidence="16" type="ORF">A3F84_26220</name>
</gene>
<evidence type="ECO:0000256" key="6">
    <source>
        <dbReference type="ARBA" id="ARBA00023152"/>
    </source>
</evidence>
<comment type="catalytic activity">
    <reaction evidence="1 9">
        <text>(2R)-2-phosphoglycerate = (2R)-3-phosphoglycerate</text>
        <dbReference type="Rhea" id="RHEA:15901"/>
        <dbReference type="ChEBI" id="CHEBI:58272"/>
        <dbReference type="ChEBI" id="CHEBI:58289"/>
        <dbReference type="EC" id="5.4.2.12"/>
    </reaction>
</comment>
<dbReference type="InterPro" id="IPR011258">
    <property type="entry name" value="BPG-indep_PGM_N"/>
</dbReference>
<dbReference type="HAMAP" id="MF_01038">
    <property type="entry name" value="GpmI"/>
    <property type="match status" value="1"/>
</dbReference>